<keyword evidence="3" id="KW-1185">Reference proteome</keyword>
<comment type="caution">
    <text evidence="2">The sequence shown here is derived from an EMBL/GenBank/DDBJ whole genome shotgun (WGS) entry which is preliminary data.</text>
</comment>
<accession>A0AAE4R550</accession>
<protein>
    <submittedName>
        <fullName evidence="2">Uncharacterized protein</fullName>
    </submittedName>
</protein>
<evidence type="ECO:0000313" key="3">
    <source>
        <dbReference type="Proteomes" id="UP001185779"/>
    </source>
</evidence>
<dbReference type="EMBL" id="JAWLKH010000002">
    <property type="protein sequence ID" value="MDV6311066.1"/>
    <property type="molecule type" value="Genomic_DNA"/>
</dbReference>
<evidence type="ECO:0000313" key="2">
    <source>
        <dbReference type="EMBL" id="MDV6311066.1"/>
    </source>
</evidence>
<dbReference type="AlphaFoldDB" id="A0AAE4R550"/>
<reference evidence="2 3" key="1">
    <citation type="submission" date="2023-10" db="EMBL/GenBank/DDBJ databases">
        <title>Development of a sustainable strategy for remediation of hydrocarbon-contaminated territories based on the waste exchange concept.</title>
        <authorList>
            <person name="Krivoruchko A."/>
        </authorList>
    </citation>
    <scope>NUCLEOTIDE SEQUENCE</scope>
    <source>
        <strain evidence="1 3">IEGM 1266</strain>
        <strain evidence="2">IEGM 1279</strain>
    </source>
</reference>
<proteinExistence type="predicted"/>
<name>A0AAE4R550_9ACTN</name>
<dbReference type="Proteomes" id="UP001185779">
    <property type="component" value="Unassembled WGS sequence"/>
</dbReference>
<gene>
    <name evidence="1" type="ORF">R3P94_05880</name>
    <name evidence="2" type="ORF">R3Q15_03985</name>
</gene>
<dbReference type="EMBL" id="JAWLKI010000004">
    <property type="protein sequence ID" value="MDV6306874.1"/>
    <property type="molecule type" value="Genomic_DNA"/>
</dbReference>
<organism evidence="2 4">
    <name type="scientific">Gordonia amicalis</name>
    <dbReference type="NCBI Taxonomy" id="89053"/>
    <lineage>
        <taxon>Bacteria</taxon>
        <taxon>Bacillati</taxon>
        <taxon>Actinomycetota</taxon>
        <taxon>Actinomycetes</taxon>
        <taxon>Mycobacteriales</taxon>
        <taxon>Gordoniaceae</taxon>
        <taxon>Gordonia</taxon>
    </lineage>
</organism>
<evidence type="ECO:0000313" key="4">
    <source>
        <dbReference type="Proteomes" id="UP001185922"/>
    </source>
</evidence>
<dbReference type="Proteomes" id="UP001185922">
    <property type="component" value="Unassembled WGS sequence"/>
</dbReference>
<dbReference type="RefSeq" id="WP_152528500.1">
    <property type="nucleotide sequence ID" value="NZ_CP096596.1"/>
</dbReference>
<evidence type="ECO:0000313" key="1">
    <source>
        <dbReference type="EMBL" id="MDV6306874.1"/>
    </source>
</evidence>
<sequence>MLDYGTAPDAVSRYISATRGTHSNYDNPMLPTFFNNCVAALSRYGFDASHVRMSQISSHVGDVETIHTSTGSHIIYDSRLRSIHFALLSALFNEAAPSLSYRPMFEIPGWVHAIHAARYLAGGQREKAAFNAFHAYEKKQQQPPGMHNPDLVGSWTAVMSAYSIAHELAHCTIRDTADVIARAYASDYEKAILEAVRYLDSNSPIDLLGNMTFGPLETMQIPRITESGIQYVAATEDEDIRKILETKIVPRYGAKITLEERLDSIMSNLEGIGEEVICDALAIVLTTILLGDKILNRDETFMACHMAARANQFIRKVDLALKPSGRSGSLLAATSFEDKADSLDNIWATYEETWLRTKFSAIWTAVIFKTQNQAAADADISRSRQRDSRPDNAQFNARELHLSTTLNALQDIFDNTAAHSESISRCALETDLWYINVGAASEEFRELASKESLSDEIAQLLLS</sequence>